<name>A0A2W4WC36_9CYAN</name>
<dbReference type="Gene3D" id="3.60.21.10">
    <property type="match status" value="2"/>
</dbReference>
<dbReference type="GO" id="GO:0016787">
    <property type="term" value="F:hydrolase activity"/>
    <property type="evidence" value="ECO:0007669"/>
    <property type="project" value="InterPro"/>
</dbReference>
<protein>
    <submittedName>
        <fullName evidence="1">Metallophosphoesterase</fullName>
    </submittedName>
</protein>
<dbReference type="PANTHER" id="PTHR43143">
    <property type="entry name" value="METALLOPHOSPHOESTERASE, CALCINEURIN SUPERFAMILY"/>
    <property type="match status" value="1"/>
</dbReference>
<proteinExistence type="predicted"/>
<reference evidence="2" key="1">
    <citation type="submission" date="2018-04" db="EMBL/GenBank/DDBJ databases">
        <authorList>
            <person name="Cornet L."/>
        </authorList>
    </citation>
    <scope>NUCLEOTIDE SEQUENCE [LARGE SCALE GENOMIC DNA]</scope>
</reference>
<evidence type="ECO:0000313" key="1">
    <source>
        <dbReference type="EMBL" id="PZO42040.1"/>
    </source>
</evidence>
<organism evidence="1 2">
    <name type="scientific">Shackletoniella antarctica</name>
    <dbReference type="NCBI Taxonomy" id="268115"/>
    <lineage>
        <taxon>Bacteria</taxon>
        <taxon>Bacillati</taxon>
        <taxon>Cyanobacteriota</taxon>
        <taxon>Cyanophyceae</taxon>
        <taxon>Oculatellales</taxon>
        <taxon>Oculatellaceae</taxon>
        <taxon>Shackletoniella</taxon>
    </lineage>
</organism>
<sequence>MSSKLVTEPSIETKIRKMQQRVRWQHPQIVERGIDQTRVVLDDGGADKDSFSFLVIGDSGTGRHRTSSPQRQVAQQLLPHLDSASFTLHTGDVVYLVGSREQYGSNFIKPYQEWLVGDYHQIKYDRMVLKHPILPVLGNHDYYDLPFFVGLASGITTPLRYLLRLFLDLDVSWHGSYQGDAFARAFLDYLRAVPEAQLGEYLEAHYTSTDAGDRALTYRPGQFTRLPNRYYTFRYGGIDFFALDSNTFNQPLPVAYTKSDRQALAQQRQQLEMHKADLIRQAGLEMFNLVDEDDHEDITGQMESIDEQLYDIDKQLNGNRSPRVDTEQLDWLRDRLIASWQDPMARGRILFFHHPPYVTEATKWPQGQTLAVRHHLRQVLNAVAAEVNHHSQGRPLVDLVLNGHAHCFDYLRTGATGHGDAHIPWVVCGGSGYSLRRQRPEGPVITETISGATRAVAKSHLYLGRTGDSKHLKRPYSGLRVEVSSDSSPKLTLTPLVAEKFDGKWEGYEMDGFEV</sequence>
<dbReference type="Proteomes" id="UP000249081">
    <property type="component" value="Unassembled WGS sequence"/>
</dbReference>
<gene>
    <name evidence="1" type="ORF">DCF17_09590</name>
</gene>
<dbReference type="AlphaFoldDB" id="A0A2W4WC36"/>
<dbReference type="InterPro" id="IPR051918">
    <property type="entry name" value="STPP_CPPED1"/>
</dbReference>
<evidence type="ECO:0000313" key="2">
    <source>
        <dbReference type="Proteomes" id="UP000249081"/>
    </source>
</evidence>
<dbReference type="SUPFAM" id="SSF56300">
    <property type="entry name" value="Metallo-dependent phosphatases"/>
    <property type="match status" value="1"/>
</dbReference>
<accession>A0A2W4WC36</accession>
<dbReference type="InterPro" id="IPR029052">
    <property type="entry name" value="Metallo-depent_PP-like"/>
</dbReference>
<dbReference type="PANTHER" id="PTHR43143:SF1">
    <property type="entry name" value="SERINE_THREONINE-PROTEIN PHOSPHATASE CPPED1"/>
    <property type="match status" value="1"/>
</dbReference>
<dbReference type="EMBL" id="QBMN01000054">
    <property type="protein sequence ID" value="PZO42040.1"/>
    <property type="molecule type" value="Genomic_DNA"/>
</dbReference>
<comment type="caution">
    <text evidence="1">The sequence shown here is derived from an EMBL/GenBank/DDBJ whole genome shotgun (WGS) entry which is preliminary data.</text>
</comment>
<reference evidence="1 2" key="2">
    <citation type="submission" date="2018-06" db="EMBL/GenBank/DDBJ databases">
        <title>Metagenomic assembly of (sub)arctic Cyanobacteria and their associated microbiome from non-axenic cultures.</title>
        <authorList>
            <person name="Baurain D."/>
        </authorList>
    </citation>
    <scope>NUCLEOTIDE SEQUENCE [LARGE SCALE GENOMIC DNA]</scope>
    <source>
        <strain evidence="1">ULC041bin1</strain>
    </source>
</reference>